<organism evidence="5">
    <name type="scientific">Perkinsus marinus (strain ATCC 50983 / TXsc)</name>
    <dbReference type="NCBI Taxonomy" id="423536"/>
    <lineage>
        <taxon>Eukaryota</taxon>
        <taxon>Sar</taxon>
        <taxon>Alveolata</taxon>
        <taxon>Perkinsozoa</taxon>
        <taxon>Perkinsea</taxon>
        <taxon>Perkinsida</taxon>
        <taxon>Perkinsidae</taxon>
        <taxon>Perkinsus</taxon>
    </lineage>
</organism>
<dbReference type="PROSITE" id="PS00139">
    <property type="entry name" value="THIOL_PROTEASE_CYS"/>
    <property type="match status" value="1"/>
</dbReference>
<feature type="non-terminal residue" evidence="4">
    <location>
        <position position="1"/>
    </location>
</feature>
<name>C5L0H2_PERM5</name>
<dbReference type="SUPFAM" id="SSF54001">
    <property type="entry name" value="Cysteine proteinases"/>
    <property type="match status" value="1"/>
</dbReference>
<comment type="similarity">
    <text evidence="1">Belongs to the peptidase C1 family.</text>
</comment>
<feature type="non-terminal residue" evidence="4">
    <location>
        <position position="85"/>
    </location>
</feature>
<evidence type="ECO:0000313" key="4">
    <source>
        <dbReference type="EMBL" id="EER09771.1"/>
    </source>
</evidence>
<feature type="domain" description="Peptidase C1A papain C-terminal" evidence="3">
    <location>
        <begin position="11"/>
        <end position="80"/>
    </location>
</feature>
<dbReference type="AlphaFoldDB" id="C5L0H2"/>
<keyword evidence="2" id="KW-0865">Zymogen</keyword>
<dbReference type="EMBL" id="GG678007">
    <property type="protein sequence ID" value="EER09771.1"/>
    <property type="molecule type" value="Genomic_DNA"/>
</dbReference>
<dbReference type="OrthoDB" id="640249at2759"/>
<dbReference type="InterPro" id="IPR000169">
    <property type="entry name" value="Pept_cys_AS"/>
</dbReference>
<dbReference type="GeneID" id="9052708"/>
<dbReference type="PANTHER" id="PTHR12411">
    <property type="entry name" value="CYSTEINE PROTEASE FAMILY C1-RELATED"/>
    <property type="match status" value="1"/>
</dbReference>
<dbReference type="InParanoid" id="C5L0H2"/>
<evidence type="ECO:0000256" key="1">
    <source>
        <dbReference type="ARBA" id="ARBA00008455"/>
    </source>
</evidence>
<dbReference type="GO" id="GO:0008234">
    <property type="term" value="F:cysteine-type peptidase activity"/>
    <property type="evidence" value="ECO:0007669"/>
    <property type="project" value="InterPro"/>
</dbReference>
<reference evidence="4 5" key="1">
    <citation type="submission" date="2008-07" db="EMBL/GenBank/DDBJ databases">
        <authorList>
            <person name="El-Sayed N."/>
            <person name="Caler E."/>
            <person name="Inman J."/>
            <person name="Amedeo P."/>
            <person name="Hass B."/>
            <person name="Wortman J."/>
        </authorList>
    </citation>
    <scope>NUCLEOTIDE SEQUENCE [LARGE SCALE GENOMIC DNA]</scope>
    <source>
        <strain evidence="5">ATCC 50983 / TXsc</strain>
    </source>
</reference>
<evidence type="ECO:0000256" key="2">
    <source>
        <dbReference type="ARBA" id="ARBA00023145"/>
    </source>
</evidence>
<protein>
    <submittedName>
        <fullName evidence="4">Cathepsin b, putative</fullName>
    </submittedName>
</protein>
<dbReference type="GO" id="GO:0006508">
    <property type="term" value="P:proteolysis"/>
    <property type="evidence" value="ECO:0007669"/>
    <property type="project" value="InterPro"/>
</dbReference>
<evidence type="ECO:0000259" key="3">
    <source>
        <dbReference type="Pfam" id="PF00112"/>
    </source>
</evidence>
<dbReference type="InterPro" id="IPR038765">
    <property type="entry name" value="Papain-like_cys_pep_sf"/>
</dbReference>
<dbReference type="Proteomes" id="UP000007800">
    <property type="component" value="Unassembled WGS sequence"/>
</dbReference>
<dbReference type="Gene3D" id="3.90.70.10">
    <property type="entry name" value="Cysteine proteinases"/>
    <property type="match status" value="1"/>
</dbReference>
<dbReference type="InterPro" id="IPR013128">
    <property type="entry name" value="Peptidase_C1A"/>
</dbReference>
<gene>
    <name evidence="4" type="ORF">Pmar_PMAR007178</name>
</gene>
<accession>C5L0H2</accession>
<evidence type="ECO:0000313" key="5">
    <source>
        <dbReference type="Proteomes" id="UP000007800"/>
    </source>
</evidence>
<proteinExistence type="inferred from homology"/>
<keyword evidence="5" id="KW-1185">Reference proteome</keyword>
<sequence length="85" mass="9293">WGWGRGVARVLYPCRDQSACGSCWAFGTVEAFKARLCIKSGGKLKQSLSDSEMLSCCNLWHGCLLFDCNGGNPVMSWPFLNGIVT</sequence>
<dbReference type="InterPro" id="IPR000668">
    <property type="entry name" value="Peptidase_C1A_C"/>
</dbReference>
<dbReference type="Pfam" id="PF00112">
    <property type="entry name" value="Peptidase_C1"/>
    <property type="match status" value="1"/>
</dbReference>
<dbReference type="RefSeq" id="XP_002777976.1">
    <property type="nucleotide sequence ID" value="XM_002777930.1"/>
</dbReference>